<dbReference type="CDD" id="cd09917">
    <property type="entry name" value="F-box_SF"/>
    <property type="match status" value="1"/>
</dbReference>
<accession>A0A4U0VIW8</accession>
<name>A0A4U0VIW8_9PEZI</name>
<dbReference type="AlphaFoldDB" id="A0A4U0VIW8"/>
<evidence type="ECO:0000313" key="2">
    <source>
        <dbReference type="EMBL" id="TKA49257.1"/>
    </source>
</evidence>
<dbReference type="PROSITE" id="PS50181">
    <property type="entry name" value="FBOX"/>
    <property type="match status" value="1"/>
</dbReference>
<dbReference type="STRING" id="329885.A0A4U0VIW8"/>
<evidence type="ECO:0000313" key="3">
    <source>
        <dbReference type="Proteomes" id="UP000310066"/>
    </source>
</evidence>
<feature type="domain" description="F-box" evidence="1">
    <location>
        <begin position="52"/>
        <end position="98"/>
    </location>
</feature>
<reference evidence="2 3" key="1">
    <citation type="submission" date="2017-03" db="EMBL/GenBank/DDBJ databases">
        <title>Genomes of endolithic fungi from Antarctica.</title>
        <authorList>
            <person name="Coleine C."/>
            <person name="Masonjones S."/>
            <person name="Stajich J.E."/>
        </authorList>
    </citation>
    <scope>NUCLEOTIDE SEQUENCE [LARGE SCALE GENOMIC DNA]</scope>
    <source>
        <strain evidence="2 3">CCFEE 5311</strain>
    </source>
</reference>
<protein>
    <recommendedName>
        <fullName evidence="1">F-box domain-containing protein</fullName>
    </recommendedName>
</protein>
<dbReference type="EMBL" id="NAJP01000002">
    <property type="protein sequence ID" value="TKA49257.1"/>
    <property type="molecule type" value="Genomic_DNA"/>
</dbReference>
<dbReference type="InterPro" id="IPR001810">
    <property type="entry name" value="F-box_dom"/>
</dbReference>
<comment type="caution">
    <text evidence="2">The sequence shown here is derived from an EMBL/GenBank/DDBJ whole genome shotgun (WGS) entry which is preliminary data.</text>
</comment>
<dbReference type="Proteomes" id="UP000310066">
    <property type="component" value="Unassembled WGS sequence"/>
</dbReference>
<dbReference type="SUPFAM" id="SSF81383">
    <property type="entry name" value="F-box domain"/>
    <property type="match status" value="1"/>
</dbReference>
<dbReference type="InterPro" id="IPR036047">
    <property type="entry name" value="F-box-like_dom_sf"/>
</dbReference>
<dbReference type="OrthoDB" id="5429780at2759"/>
<proteinExistence type="predicted"/>
<evidence type="ECO:0000259" key="1">
    <source>
        <dbReference type="PROSITE" id="PS50181"/>
    </source>
</evidence>
<gene>
    <name evidence="2" type="ORF">B0A54_01334</name>
</gene>
<sequence>MAEDMNSYENALIQRLVLRLPQIDPTDDNLKVDRPAIMSSSVTRSPEASPSLGTLAALPLELLQRISEFLDFRSISRLRRTCLKGRDTVDTVLAYRRTVTHASKALDALGKIGMMRCHSVGALYATLVSRECAACGASGAYLSLPTCKRVCYDCACLNHAIRVAALEICGFTHATADEIFSAYEMFRDSWDFNGFQPNLLEFATGFIESRVDHRGNAIAYGEDWDSALEGLGMRPEKRQALLRAEHTELRMRGTAGTWAKYIFETVYEWLSDPDDGLTRASAAKIQTVALPATPPQDHVMVYKGGPGHYLKRIWRLGDSNRVDFSELYSRLPMDFSPVKNKMVYFVESKRWAHCYAKLTEDICYPVPAAILHVAMPADLMGDPTCIAGDDFNWLAFESSCDERSMGIESESLQALVQTSPLLGPVCGNSNAQVEELTYPDQITILEMGGEEPLQYAFVGDEMADELNEKCNGKVWIEDLKSEGLALYREA</sequence>
<organism evidence="2 3">
    <name type="scientific">Friedmanniomyces endolithicus</name>
    <dbReference type="NCBI Taxonomy" id="329885"/>
    <lineage>
        <taxon>Eukaryota</taxon>
        <taxon>Fungi</taxon>
        <taxon>Dikarya</taxon>
        <taxon>Ascomycota</taxon>
        <taxon>Pezizomycotina</taxon>
        <taxon>Dothideomycetes</taxon>
        <taxon>Dothideomycetidae</taxon>
        <taxon>Mycosphaerellales</taxon>
        <taxon>Teratosphaeriaceae</taxon>
        <taxon>Friedmanniomyces</taxon>
    </lineage>
</organism>